<evidence type="ECO:0000313" key="1">
    <source>
        <dbReference type="EMBL" id="KAF1843650.1"/>
    </source>
</evidence>
<keyword evidence="2" id="KW-1185">Reference proteome</keyword>
<comment type="caution">
    <text evidence="1">The sequence shown here is derived from an EMBL/GenBank/DDBJ whole genome shotgun (WGS) entry which is preliminary data.</text>
</comment>
<dbReference type="GeneID" id="63844051"/>
<accession>A0A9P4L6C1</accession>
<protein>
    <submittedName>
        <fullName evidence="1">Uncharacterized protein</fullName>
    </submittedName>
</protein>
<dbReference type="EMBL" id="ML976617">
    <property type="protein sequence ID" value="KAF1843650.1"/>
    <property type="molecule type" value="Genomic_DNA"/>
</dbReference>
<organism evidence="1 2">
    <name type="scientific">Cucurbitaria berberidis CBS 394.84</name>
    <dbReference type="NCBI Taxonomy" id="1168544"/>
    <lineage>
        <taxon>Eukaryota</taxon>
        <taxon>Fungi</taxon>
        <taxon>Dikarya</taxon>
        <taxon>Ascomycota</taxon>
        <taxon>Pezizomycotina</taxon>
        <taxon>Dothideomycetes</taxon>
        <taxon>Pleosporomycetidae</taxon>
        <taxon>Pleosporales</taxon>
        <taxon>Pleosporineae</taxon>
        <taxon>Cucurbitariaceae</taxon>
        <taxon>Cucurbitaria</taxon>
    </lineage>
</organism>
<dbReference type="RefSeq" id="XP_040786213.1">
    <property type="nucleotide sequence ID" value="XM_040926799.1"/>
</dbReference>
<dbReference type="Proteomes" id="UP000800039">
    <property type="component" value="Unassembled WGS sequence"/>
</dbReference>
<reference evidence="1" key="1">
    <citation type="submission" date="2020-01" db="EMBL/GenBank/DDBJ databases">
        <authorList>
            <consortium name="DOE Joint Genome Institute"/>
            <person name="Haridas S."/>
            <person name="Albert R."/>
            <person name="Binder M."/>
            <person name="Bloem J."/>
            <person name="Labutti K."/>
            <person name="Salamov A."/>
            <person name="Andreopoulos B."/>
            <person name="Baker S.E."/>
            <person name="Barry K."/>
            <person name="Bills G."/>
            <person name="Bluhm B.H."/>
            <person name="Cannon C."/>
            <person name="Castanera R."/>
            <person name="Culley D.E."/>
            <person name="Daum C."/>
            <person name="Ezra D."/>
            <person name="Gonzalez J.B."/>
            <person name="Henrissat B."/>
            <person name="Kuo A."/>
            <person name="Liang C."/>
            <person name="Lipzen A."/>
            <person name="Lutzoni F."/>
            <person name="Magnuson J."/>
            <person name="Mondo S."/>
            <person name="Nolan M."/>
            <person name="Ohm R."/>
            <person name="Pangilinan J."/>
            <person name="Park H.-J."/>
            <person name="Ramirez L."/>
            <person name="Alfaro M."/>
            <person name="Sun H."/>
            <person name="Tritt A."/>
            <person name="Yoshinaga Y."/>
            <person name="Zwiers L.-H."/>
            <person name="Turgeon B.G."/>
            <person name="Goodwin S.B."/>
            <person name="Spatafora J.W."/>
            <person name="Crous P.W."/>
            <person name="Grigoriev I.V."/>
        </authorList>
    </citation>
    <scope>NUCLEOTIDE SEQUENCE</scope>
    <source>
        <strain evidence="1">CBS 394.84</strain>
    </source>
</reference>
<proteinExistence type="predicted"/>
<sequence>MTSYKMRQDSKATETFQLTHFVPSIFDRVEAGEASPHHFVISFTVTSPNKLWLRCSDQRAVVEFQWFRLQHTASTIDRELWALYNSTSLYFIVGITLPFRVISKQDNIHFENRLSS</sequence>
<name>A0A9P4L6C1_9PLEO</name>
<evidence type="ECO:0000313" key="2">
    <source>
        <dbReference type="Proteomes" id="UP000800039"/>
    </source>
</evidence>
<gene>
    <name evidence="1" type="ORF">K460DRAFT_148946</name>
</gene>
<dbReference type="AlphaFoldDB" id="A0A9P4L6C1"/>